<reference evidence="1 2" key="1">
    <citation type="submission" date="2018-07" db="EMBL/GenBank/DDBJ databases">
        <title>Leeuwenhoekiella genomics.</title>
        <authorList>
            <person name="Tahon G."/>
            <person name="Willems A."/>
        </authorList>
    </citation>
    <scope>NUCLEOTIDE SEQUENCE [LARGE SCALE GENOMIC DNA]</scope>
    <source>
        <strain evidence="1 2">LMG 22550</strain>
    </source>
</reference>
<evidence type="ECO:0008006" key="3">
    <source>
        <dbReference type="Google" id="ProtNLM"/>
    </source>
</evidence>
<keyword evidence="2" id="KW-1185">Reference proteome</keyword>
<gene>
    <name evidence="1" type="ORF">DSM00_90</name>
</gene>
<organism evidence="1 2">
    <name type="scientific">Leeuwenhoekiella aequorea</name>
    <dbReference type="NCBI Taxonomy" id="283736"/>
    <lineage>
        <taxon>Bacteria</taxon>
        <taxon>Pseudomonadati</taxon>
        <taxon>Bacteroidota</taxon>
        <taxon>Flavobacteriia</taxon>
        <taxon>Flavobacteriales</taxon>
        <taxon>Flavobacteriaceae</taxon>
        <taxon>Leeuwenhoekiella</taxon>
    </lineage>
</organism>
<evidence type="ECO:0000313" key="2">
    <source>
        <dbReference type="Proteomes" id="UP000289238"/>
    </source>
</evidence>
<dbReference type="AlphaFoldDB" id="A0A4Q0PBZ7"/>
<sequence length="100" mass="11679">MKQKRREVIILRTTLIDKKLLKVMAKDAGLSLSKYLIKAGLNKNLRSRLTEDELETYKSLVKFQNGLTSTGNLLKKKDPRFNQELHNLVDEIRVHLKNFQ</sequence>
<proteinExistence type="predicted"/>
<dbReference type="InterPro" id="IPR053842">
    <property type="entry name" value="NikA-like"/>
</dbReference>
<dbReference type="EMBL" id="QOVM01000001">
    <property type="protein sequence ID" value="RXG24304.1"/>
    <property type="molecule type" value="Genomic_DNA"/>
</dbReference>
<dbReference type="RefSeq" id="WP_128756054.1">
    <property type="nucleotide sequence ID" value="NZ_QOVM01000001.1"/>
</dbReference>
<comment type="caution">
    <text evidence="1">The sequence shown here is derived from an EMBL/GenBank/DDBJ whole genome shotgun (WGS) entry which is preliminary data.</text>
</comment>
<name>A0A4Q0PBZ7_9FLAO</name>
<dbReference type="Pfam" id="PF21983">
    <property type="entry name" value="NikA-like"/>
    <property type="match status" value="1"/>
</dbReference>
<accession>A0A4Q0PBZ7</accession>
<protein>
    <recommendedName>
        <fullName evidence="3">Mobilization protein MobC</fullName>
    </recommendedName>
</protein>
<dbReference type="Proteomes" id="UP000289238">
    <property type="component" value="Unassembled WGS sequence"/>
</dbReference>
<dbReference type="OrthoDB" id="9152966at2"/>
<evidence type="ECO:0000313" key="1">
    <source>
        <dbReference type="EMBL" id="RXG24304.1"/>
    </source>
</evidence>